<reference evidence="1 2" key="1">
    <citation type="submission" date="2021-04" db="EMBL/GenBank/DDBJ databases">
        <title>novel species isolated from subtropical streams in China.</title>
        <authorList>
            <person name="Lu H."/>
        </authorList>
    </citation>
    <scope>NUCLEOTIDE SEQUENCE [LARGE SCALE GENOMIC DNA]</scope>
    <source>
        <strain evidence="1 2">BYS107W</strain>
    </source>
</reference>
<dbReference type="RefSeq" id="WP_212685278.1">
    <property type="nucleotide sequence ID" value="NZ_JAGSPM010000010.1"/>
</dbReference>
<name>A0A941DKQ0_9BURK</name>
<dbReference type="InterPro" id="IPR029058">
    <property type="entry name" value="AB_hydrolase_fold"/>
</dbReference>
<protein>
    <recommendedName>
        <fullName evidence="3">Dienelactone hydrolase</fullName>
    </recommendedName>
</protein>
<comment type="caution">
    <text evidence="1">The sequence shown here is derived from an EMBL/GenBank/DDBJ whole genome shotgun (WGS) entry which is preliminary data.</text>
</comment>
<dbReference type="Gene3D" id="3.40.50.1820">
    <property type="entry name" value="alpha/beta hydrolase"/>
    <property type="match status" value="1"/>
</dbReference>
<sequence length="190" mass="20854">MTASVLIVTDIFGNTPAIASLQRHLGLPCLVVSPFEEGFCVDNEQRAYQAFLAQGGVQAYANKLKQALIGRTGIQHVIAFSAGASAWWLAEAAQAKHLESITLFYGSRIRDHLDIQTNANVHFVFAEHENAFKPAQLVKQLRERGYHAEIAIGSKHGFMNPYSAGFSLKTQTHYLGLLSEKLGTSIRKVA</sequence>
<evidence type="ECO:0000313" key="1">
    <source>
        <dbReference type="EMBL" id="MBR7747912.1"/>
    </source>
</evidence>
<organism evidence="1 2">
    <name type="scientific">Undibacterium baiyunense</name>
    <dbReference type="NCBI Taxonomy" id="2828731"/>
    <lineage>
        <taxon>Bacteria</taxon>
        <taxon>Pseudomonadati</taxon>
        <taxon>Pseudomonadota</taxon>
        <taxon>Betaproteobacteria</taxon>
        <taxon>Burkholderiales</taxon>
        <taxon>Oxalobacteraceae</taxon>
        <taxon>Undibacterium</taxon>
    </lineage>
</organism>
<evidence type="ECO:0000313" key="2">
    <source>
        <dbReference type="Proteomes" id="UP000680158"/>
    </source>
</evidence>
<dbReference type="AlphaFoldDB" id="A0A941DKQ0"/>
<proteinExistence type="predicted"/>
<keyword evidence="2" id="KW-1185">Reference proteome</keyword>
<dbReference type="EMBL" id="JAGSPM010000010">
    <property type="protein sequence ID" value="MBR7747912.1"/>
    <property type="molecule type" value="Genomic_DNA"/>
</dbReference>
<dbReference type="Proteomes" id="UP000680158">
    <property type="component" value="Unassembled WGS sequence"/>
</dbReference>
<gene>
    <name evidence="1" type="ORF">KDM92_15100</name>
</gene>
<accession>A0A941DKQ0</accession>
<evidence type="ECO:0008006" key="3">
    <source>
        <dbReference type="Google" id="ProtNLM"/>
    </source>
</evidence>